<dbReference type="RefSeq" id="WP_013121503.1">
    <property type="nucleotide sequence ID" value="NC_014152.1"/>
</dbReference>
<dbReference type="PANTHER" id="PTHR30204">
    <property type="entry name" value="REDOX-CYCLING DRUG-SENSING TRANSCRIPTIONAL ACTIVATOR SOXR"/>
    <property type="match status" value="1"/>
</dbReference>
<dbReference type="EMBL" id="CP002028">
    <property type="protein sequence ID" value="ADG83512.1"/>
    <property type="molecule type" value="Genomic_DNA"/>
</dbReference>
<dbReference type="SUPFAM" id="SSF46955">
    <property type="entry name" value="Putative DNA-binding domain"/>
    <property type="match status" value="1"/>
</dbReference>
<organism evidence="3 4">
    <name type="scientific">Thermincola potens (strain JR)</name>
    <dbReference type="NCBI Taxonomy" id="635013"/>
    <lineage>
        <taxon>Bacteria</taxon>
        <taxon>Bacillati</taxon>
        <taxon>Bacillota</taxon>
        <taxon>Clostridia</taxon>
        <taxon>Eubacteriales</taxon>
        <taxon>Thermincolaceae</taxon>
        <taxon>Thermincola</taxon>
    </lineage>
</organism>
<name>D5XC60_THEPJ</name>
<dbReference type="Proteomes" id="UP000002377">
    <property type="component" value="Chromosome"/>
</dbReference>
<dbReference type="PANTHER" id="PTHR30204:SF58">
    <property type="entry name" value="HTH-TYPE TRANSCRIPTIONAL REGULATOR YFMP"/>
    <property type="match status" value="1"/>
</dbReference>
<evidence type="ECO:0000313" key="4">
    <source>
        <dbReference type="Proteomes" id="UP000002377"/>
    </source>
</evidence>
<evidence type="ECO:0000313" key="3">
    <source>
        <dbReference type="EMBL" id="ADG83512.1"/>
    </source>
</evidence>
<proteinExistence type="predicted"/>
<sequence>MVAHVSSNEGVYQISIAAHLAGVNMRTLRQWEEAGLIKPSRTQGNTRLYSSDDIDIIKRIKFLVEEKGVNLPGVKLILQLEDKYGRDITGSVK</sequence>
<accession>D5XC60</accession>
<dbReference type="Pfam" id="PF13411">
    <property type="entry name" value="MerR_1"/>
    <property type="match status" value="1"/>
</dbReference>
<dbReference type="GO" id="GO:0003700">
    <property type="term" value="F:DNA-binding transcription factor activity"/>
    <property type="evidence" value="ECO:0007669"/>
    <property type="project" value="InterPro"/>
</dbReference>
<dbReference type="InterPro" id="IPR009061">
    <property type="entry name" value="DNA-bd_dom_put_sf"/>
</dbReference>
<protein>
    <submittedName>
        <fullName evidence="3">Transcriptional regulator, MerR family</fullName>
    </submittedName>
</protein>
<dbReference type="Gene3D" id="1.10.1660.10">
    <property type="match status" value="1"/>
</dbReference>
<dbReference type="AlphaFoldDB" id="D5XC60"/>
<dbReference type="HOGENOM" id="CLU_060077_7_2_9"/>
<dbReference type="eggNOG" id="COG0789">
    <property type="taxonomic scope" value="Bacteria"/>
</dbReference>
<dbReference type="GO" id="GO:0003677">
    <property type="term" value="F:DNA binding"/>
    <property type="evidence" value="ECO:0007669"/>
    <property type="project" value="UniProtKB-KW"/>
</dbReference>
<dbReference type="InterPro" id="IPR000551">
    <property type="entry name" value="MerR-type_HTH_dom"/>
</dbReference>
<dbReference type="InterPro" id="IPR047057">
    <property type="entry name" value="MerR_fam"/>
</dbReference>
<dbReference type="PROSITE" id="PS00552">
    <property type="entry name" value="HTH_MERR_1"/>
    <property type="match status" value="1"/>
</dbReference>
<dbReference type="KEGG" id="tjr:TherJR_2677"/>
<evidence type="ECO:0000259" key="2">
    <source>
        <dbReference type="PROSITE" id="PS50937"/>
    </source>
</evidence>
<feature type="domain" description="HTH merR-type" evidence="2">
    <location>
        <begin position="11"/>
        <end position="80"/>
    </location>
</feature>
<dbReference type="PROSITE" id="PS50937">
    <property type="entry name" value="HTH_MERR_2"/>
    <property type="match status" value="1"/>
</dbReference>
<dbReference type="SMART" id="SM00422">
    <property type="entry name" value="HTH_MERR"/>
    <property type="match status" value="1"/>
</dbReference>
<gene>
    <name evidence="3" type="ordered locus">TherJR_2677</name>
</gene>
<dbReference type="STRING" id="635013.TherJR_2677"/>
<keyword evidence="4" id="KW-1185">Reference proteome</keyword>
<keyword evidence="1" id="KW-0238">DNA-binding</keyword>
<evidence type="ECO:0000256" key="1">
    <source>
        <dbReference type="ARBA" id="ARBA00023125"/>
    </source>
</evidence>
<reference evidence="3 4" key="1">
    <citation type="submission" date="2010-05" db="EMBL/GenBank/DDBJ databases">
        <title>Complete sequence of Thermincola sp. JR.</title>
        <authorList>
            <consortium name="US DOE Joint Genome Institute"/>
            <person name="Lucas S."/>
            <person name="Copeland A."/>
            <person name="Lapidus A."/>
            <person name="Cheng J.-F."/>
            <person name="Bruce D."/>
            <person name="Goodwin L."/>
            <person name="Pitluck S."/>
            <person name="Chertkov O."/>
            <person name="Detter J.C."/>
            <person name="Han C."/>
            <person name="Tapia R."/>
            <person name="Land M."/>
            <person name="Hauser L."/>
            <person name="Kyrpides N."/>
            <person name="Mikhailova N."/>
            <person name="Hazen T.C."/>
            <person name="Woyke T."/>
        </authorList>
    </citation>
    <scope>NUCLEOTIDE SEQUENCE [LARGE SCALE GENOMIC DNA]</scope>
    <source>
        <strain evidence="3 4">JR</strain>
    </source>
</reference>